<reference evidence="3" key="1">
    <citation type="submission" date="2016-10" db="EMBL/GenBank/DDBJ databases">
        <authorList>
            <person name="Varghese N."/>
            <person name="Submissions S."/>
        </authorList>
    </citation>
    <scope>NUCLEOTIDE SEQUENCE [LARGE SCALE GENOMIC DNA]</scope>
    <source>
        <strain evidence="3">Gh-67</strain>
    </source>
</reference>
<dbReference type="InterPro" id="IPR014710">
    <property type="entry name" value="RmlC-like_jellyroll"/>
</dbReference>
<keyword evidence="2" id="KW-0418">Kinase</keyword>
<organism evidence="2 3">
    <name type="scientific">Mucilaginibacter gossypii</name>
    <dbReference type="NCBI Taxonomy" id="551996"/>
    <lineage>
        <taxon>Bacteria</taxon>
        <taxon>Pseudomonadati</taxon>
        <taxon>Bacteroidota</taxon>
        <taxon>Sphingobacteriia</taxon>
        <taxon>Sphingobacteriales</taxon>
        <taxon>Sphingobacteriaceae</taxon>
        <taxon>Mucilaginibacter</taxon>
    </lineage>
</organism>
<gene>
    <name evidence="2" type="ORF">SAMN05192573_10741</name>
</gene>
<dbReference type="EMBL" id="FNCG01000007">
    <property type="protein sequence ID" value="SDH13844.1"/>
    <property type="molecule type" value="Genomic_DNA"/>
</dbReference>
<evidence type="ECO:0000313" key="2">
    <source>
        <dbReference type="EMBL" id="SDH13844.1"/>
    </source>
</evidence>
<dbReference type="InterPro" id="IPR018490">
    <property type="entry name" value="cNMP-bd_dom_sf"/>
</dbReference>
<dbReference type="SUPFAM" id="SSF51206">
    <property type="entry name" value="cAMP-binding domain-like"/>
    <property type="match status" value="1"/>
</dbReference>
<dbReference type="Gene3D" id="2.60.120.10">
    <property type="entry name" value="Jelly Rolls"/>
    <property type="match status" value="1"/>
</dbReference>
<sequence>MDNINQSTALDMLFQILTMIAPLSGALRNRFEDFIITRQYKKKHLLLREGEISRRIYFIADGSARAYHLDREGREHTTWFMSKYDLMISVYSFYTQQPAAEYIELLEDSTLLSMTWDQLQIIYAEFPEYNFHGRLVTEKYYIMAEERAILLRNKQPAERYKLLLQKQPDITQHASLGQIASFLGITLETLSRIRARREI</sequence>
<evidence type="ECO:0000313" key="3">
    <source>
        <dbReference type="Proteomes" id="UP000199705"/>
    </source>
</evidence>
<feature type="domain" description="Cyclic nucleotide-binding" evidence="1">
    <location>
        <begin position="19"/>
        <end position="122"/>
    </location>
</feature>
<dbReference type="InterPro" id="IPR000595">
    <property type="entry name" value="cNMP-bd_dom"/>
</dbReference>
<dbReference type="Proteomes" id="UP000199705">
    <property type="component" value="Unassembled WGS sequence"/>
</dbReference>
<dbReference type="CDD" id="cd00038">
    <property type="entry name" value="CAP_ED"/>
    <property type="match status" value="1"/>
</dbReference>
<dbReference type="STRING" id="551996.SAMN05192573_10741"/>
<dbReference type="Pfam" id="PF00027">
    <property type="entry name" value="cNMP_binding"/>
    <property type="match status" value="1"/>
</dbReference>
<keyword evidence="2" id="KW-0808">Transferase</keyword>
<proteinExistence type="predicted"/>
<dbReference type="PROSITE" id="PS50042">
    <property type="entry name" value="CNMP_BINDING_3"/>
    <property type="match status" value="1"/>
</dbReference>
<protein>
    <submittedName>
        <fullName evidence="2">cAMP-binding domain of CRP or a regulatory subunit of cAMP-dependent protein kinases</fullName>
    </submittedName>
</protein>
<dbReference type="AlphaFoldDB" id="A0A1G7ZYT6"/>
<name>A0A1G7ZYT6_9SPHI</name>
<dbReference type="GO" id="GO:0016301">
    <property type="term" value="F:kinase activity"/>
    <property type="evidence" value="ECO:0007669"/>
    <property type="project" value="UniProtKB-KW"/>
</dbReference>
<dbReference type="RefSeq" id="WP_256337429.1">
    <property type="nucleotide sequence ID" value="NZ_FNCG01000007.1"/>
</dbReference>
<accession>A0A1G7ZYT6</accession>
<keyword evidence="3" id="KW-1185">Reference proteome</keyword>
<evidence type="ECO:0000259" key="1">
    <source>
        <dbReference type="PROSITE" id="PS50042"/>
    </source>
</evidence>